<dbReference type="OrthoDB" id="7846872at2"/>
<evidence type="ECO:0000313" key="2">
    <source>
        <dbReference type="EMBL" id="KMW56505.1"/>
    </source>
</evidence>
<keyword evidence="1" id="KW-0732">Signal</keyword>
<accession>A0A0J9E191</accession>
<evidence type="ECO:0000313" key="3">
    <source>
        <dbReference type="Proteomes" id="UP000037178"/>
    </source>
</evidence>
<evidence type="ECO:0000256" key="1">
    <source>
        <dbReference type="SAM" id="SignalP"/>
    </source>
</evidence>
<protein>
    <recommendedName>
        <fullName evidence="4">Lysozyme inhibitor LprI N-terminal domain-containing protein</fullName>
    </recommendedName>
</protein>
<proteinExistence type="predicted"/>
<dbReference type="RefSeq" id="WP_049642385.1">
    <property type="nucleotide sequence ID" value="NZ_LFTY01000002.1"/>
</dbReference>
<dbReference type="AlphaFoldDB" id="A0A0J9E191"/>
<sequence>MRFPILLAVALLLGAAKTPVWADELPPIEPQLLPAAKAPTVACIGTLDNGRTWGECMALLFEPCAATEVGSSPHLTCLLAERETWLSVIAGEQEAVNAVVSSKGAIELGQLMNQWFGYVGNKCAEVGAGKGQTGADTAQVGCEMSQMVSLVAELVDCREGRSQAPYCVRQE</sequence>
<reference evidence="2 3" key="1">
    <citation type="submission" date="2015-06" db="EMBL/GenBank/DDBJ databases">
        <title>Draft genome sequence of an Alphaproteobacteria species associated to the Mediterranean sponge Oscarella lobularis.</title>
        <authorList>
            <person name="Jourda C."/>
            <person name="Santini S."/>
            <person name="Claverie J.-M."/>
        </authorList>
    </citation>
    <scope>NUCLEOTIDE SEQUENCE [LARGE SCALE GENOMIC DNA]</scope>
    <source>
        <strain evidence="2">IGS</strain>
    </source>
</reference>
<dbReference type="Proteomes" id="UP000037178">
    <property type="component" value="Unassembled WGS sequence"/>
</dbReference>
<keyword evidence="3" id="KW-1185">Reference proteome</keyword>
<feature type="chain" id="PRO_5005318057" description="Lysozyme inhibitor LprI N-terminal domain-containing protein" evidence="1">
    <location>
        <begin position="23"/>
        <end position="171"/>
    </location>
</feature>
<evidence type="ECO:0008006" key="4">
    <source>
        <dbReference type="Google" id="ProtNLM"/>
    </source>
</evidence>
<comment type="caution">
    <text evidence="2">The sequence shown here is derived from an EMBL/GenBank/DDBJ whole genome shotgun (WGS) entry which is preliminary data.</text>
</comment>
<organism evidence="2 3">
    <name type="scientific">Candidatus Rhodobacter oscarellae</name>
    <dbReference type="NCBI Taxonomy" id="1675527"/>
    <lineage>
        <taxon>Bacteria</taxon>
        <taxon>Pseudomonadati</taxon>
        <taxon>Pseudomonadota</taxon>
        <taxon>Alphaproteobacteria</taxon>
        <taxon>Rhodobacterales</taxon>
        <taxon>Rhodobacter group</taxon>
        <taxon>Rhodobacter</taxon>
    </lineage>
</organism>
<dbReference type="STRING" id="1675527.AIOL_001459"/>
<dbReference type="EMBL" id="LFTY01000002">
    <property type="protein sequence ID" value="KMW56505.1"/>
    <property type="molecule type" value="Genomic_DNA"/>
</dbReference>
<dbReference type="PATRIC" id="fig|1675527.3.peg.1545"/>
<gene>
    <name evidence="2" type="ORF">AIOL_001459</name>
</gene>
<name>A0A0J9E191_9RHOB</name>
<feature type="signal peptide" evidence="1">
    <location>
        <begin position="1"/>
        <end position="22"/>
    </location>
</feature>